<protein>
    <submittedName>
        <fullName evidence="2">NAD-dependent epimerase/dehydratase family protein</fullName>
    </submittedName>
</protein>
<dbReference type="InterPro" id="IPR036291">
    <property type="entry name" value="NAD(P)-bd_dom_sf"/>
</dbReference>
<organism evidence="2 3">
    <name type="scientific">Actinomadura sediminis</name>
    <dbReference type="NCBI Taxonomy" id="1038904"/>
    <lineage>
        <taxon>Bacteria</taxon>
        <taxon>Bacillati</taxon>
        <taxon>Actinomycetota</taxon>
        <taxon>Actinomycetes</taxon>
        <taxon>Streptosporangiales</taxon>
        <taxon>Thermomonosporaceae</taxon>
        <taxon>Actinomadura</taxon>
    </lineage>
</organism>
<comment type="caution">
    <text evidence="2">The sequence shown here is derived from an EMBL/GenBank/DDBJ whole genome shotgun (WGS) entry which is preliminary data.</text>
</comment>
<keyword evidence="3" id="KW-1185">Reference proteome</keyword>
<dbReference type="SUPFAM" id="SSF51735">
    <property type="entry name" value="NAD(P)-binding Rossmann-fold domains"/>
    <property type="match status" value="1"/>
</dbReference>
<dbReference type="PANTHER" id="PTHR43245:SF13">
    <property type="entry name" value="UDP-D-APIOSE_UDP-D-XYLOSE SYNTHASE 2"/>
    <property type="match status" value="1"/>
</dbReference>
<evidence type="ECO:0000313" key="2">
    <source>
        <dbReference type="EMBL" id="MFD0900477.1"/>
    </source>
</evidence>
<dbReference type="InterPro" id="IPR050177">
    <property type="entry name" value="Lipid_A_modif_metabolic_enz"/>
</dbReference>
<dbReference type="PANTHER" id="PTHR43245">
    <property type="entry name" value="BIFUNCTIONAL POLYMYXIN RESISTANCE PROTEIN ARNA"/>
    <property type="match status" value="1"/>
</dbReference>
<gene>
    <name evidence="2" type="ORF">ACFQ11_08760</name>
</gene>
<dbReference type="PRINTS" id="PR01713">
    <property type="entry name" value="NUCEPIMERASE"/>
</dbReference>
<dbReference type="RefSeq" id="WP_378297480.1">
    <property type="nucleotide sequence ID" value="NZ_JBHTJA010000011.1"/>
</dbReference>
<reference evidence="3" key="1">
    <citation type="journal article" date="2019" name="Int. J. Syst. Evol. Microbiol.">
        <title>The Global Catalogue of Microorganisms (GCM) 10K type strain sequencing project: providing services to taxonomists for standard genome sequencing and annotation.</title>
        <authorList>
            <consortium name="The Broad Institute Genomics Platform"/>
            <consortium name="The Broad Institute Genome Sequencing Center for Infectious Disease"/>
            <person name="Wu L."/>
            <person name="Ma J."/>
        </authorList>
    </citation>
    <scope>NUCLEOTIDE SEQUENCE [LARGE SCALE GENOMIC DNA]</scope>
    <source>
        <strain evidence="3">JCM 31202</strain>
    </source>
</reference>
<accession>A0ABW3EJY5</accession>
<feature type="domain" description="NAD-dependent epimerase/dehydratase" evidence="1">
    <location>
        <begin position="4"/>
        <end position="238"/>
    </location>
</feature>
<dbReference type="EMBL" id="JBHTJA010000011">
    <property type="protein sequence ID" value="MFD0900477.1"/>
    <property type="molecule type" value="Genomic_DNA"/>
</dbReference>
<evidence type="ECO:0000313" key="3">
    <source>
        <dbReference type="Proteomes" id="UP001596972"/>
    </source>
</evidence>
<dbReference type="InterPro" id="IPR001509">
    <property type="entry name" value="Epimerase_deHydtase"/>
</dbReference>
<dbReference type="Pfam" id="PF01370">
    <property type="entry name" value="Epimerase"/>
    <property type="match status" value="1"/>
</dbReference>
<dbReference type="Gene3D" id="3.40.50.720">
    <property type="entry name" value="NAD(P)-binding Rossmann-like Domain"/>
    <property type="match status" value="1"/>
</dbReference>
<dbReference type="Proteomes" id="UP001596972">
    <property type="component" value="Unassembled WGS sequence"/>
</dbReference>
<evidence type="ECO:0000259" key="1">
    <source>
        <dbReference type="Pfam" id="PF01370"/>
    </source>
</evidence>
<proteinExistence type="predicted"/>
<sequence>MSRVAVTGGCGFVGSHLAEALVRRGDEVVIVDGAPPAAVPAAIRGHAAYVQADVRDPEAVAEAINPGIDTVFHLASVVGVDRYLSRPLDVIDVNFGGTRNVLEAAVKAGARVLMASTSEVFGKNPAVPWPEDGDRVVGATSADRWTYSTSKSLAEHLTYAFIRQHGLDATIVRYFNVYGPRQRPAYVISRSVHRALNGTPPALYDGGGQTRCFTYVDDAVEGTLRAAAQPGGGSFNLGGTEETTVAEAVALVARMTGFGGGSTAVDTGERLGAAYEDLPRRVPDTTRARELLGWECSTSLPEGVAKTIEWARDHPEWLAMRDSGAT</sequence>
<name>A0ABW3EJY5_9ACTN</name>